<dbReference type="Gene3D" id="3.40.50.300">
    <property type="entry name" value="P-loop containing nucleotide triphosphate hydrolases"/>
    <property type="match status" value="2"/>
</dbReference>
<dbReference type="PANTHER" id="PTHR47957">
    <property type="entry name" value="ATP-DEPENDENT HELICASE HRQ1"/>
    <property type="match status" value="1"/>
</dbReference>
<dbReference type="OrthoDB" id="9774462at2"/>
<dbReference type="GO" id="GO:0003676">
    <property type="term" value="F:nucleic acid binding"/>
    <property type="evidence" value="ECO:0007669"/>
    <property type="project" value="InterPro"/>
</dbReference>
<dbReference type="InterPro" id="IPR014001">
    <property type="entry name" value="Helicase_ATP-bd"/>
</dbReference>
<dbReference type="InterPro" id="IPR011545">
    <property type="entry name" value="DEAD/DEAH_box_helicase_dom"/>
</dbReference>
<evidence type="ECO:0000256" key="2">
    <source>
        <dbReference type="ARBA" id="ARBA00022840"/>
    </source>
</evidence>
<keyword evidence="5" id="KW-0347">Helicase</keyword>
<accession>A0A1I5RL78</accession>
<sequence>MSMNPRATTDKIKMDYRSYVSSILTVRDREIRRLAKEEVKHTGFVKGPYLETTLPFKEGKSLKELAEDGLISKEFAKMGKRVHYEDWKLRIHQQRALEHIINDSRNMVVSTGTGSGKTECYLYPVFNELMREKEQGKLDPGVRALLIFPMNALANDQQKKLRKLLADYPDITFGRYTGETAHAKTNEDPAEAEARLHKEYDIQHQNDNDPDSRKSIGNELMCREYMAKNPPHILLTNYAMLEFMLLQPNTAPFFDTDMAKNWKFLVIDEAHTYKGANGTEIGFLLRRLKERIRHHMNEPFRCIATSATLGTEGGKEALATFASELFDEPFDGSDVITTERQERKAGKNSRDYAPAEYIELKEKVAGMPEDEKGKYLYEKLLPDSRIIKLYDSLKEKPKDIIEVSSYVFADIKDNTLREQALIDLIELAAAAKPSEYESALLPARYHLFVKSLEGMFVEYYPRKRVFLDRKEKFNDGTGEYSVFEMANCQKCSQEYILGKTINNNGKNYLVQTSSNEKPEYYFISDSEVDEVFDEDDALEEKASFSSLDKFHLCLSCGRISEYAENIDYNCCRTADQSKVVTVYNLKYSGKGKESNCCPVCGATKEGLIKRFLTANQPATFAVAKSLYDAIPPRPINGDKKKESSDDLFDDDLFGDLEPESGDIDEQVIDESGRKLLIFSDNRQEAAFFAGFFEKKYRQAMWRKIILNCLKETDEDGLLVDDLISKAKQMADKEGLYALNLVEMSNNNMNASLMSNEQKKAMAAHYVMQEFISPDIATGLEGMGYIQIMPVEVEQVVKKESVSRYGVTGGRNIWNVYRFVFDTLRQKGTVSFPSEISPEDDFFSPRNHAGYFRTTGNETLYRKGYVYGFMPSEGHKNKRSAMFQKILNKAEAKEENEKLAIENLQKCYDDIMNSLKKMGYVIDGPSSDSGQVYGLNHKRWLVKYIAPEETIYRCKKCGKIFTYSVMDICPELKCDGELEEITAQEIRKDNYYDKLYGGKQFIPMVAREHTAQLATKTAGEYQKLFEEGAINVLSCSTTFEMGVDVGELEATFQRNVPPETSNYIQRAGRAGRRTSSAAFSVTFARRNSHDMTFFQKPSEIIAGKIAAPLLEIDNEKIAIRHLNSVVISAFFRERPEFFMEKTKRIISYDDKDNMGVELKKYLDSKPQDLLDTLHGVFDKKLCKMLGVDDWSFVREIVGDDGKLNIAIRERESNIAGLMELKKSVSADSTEKELGDARAVTKLIETLNDEGSINFLSAKGVLPKYGFPIDTVSLDIINNKNKDAEKIDLSRDLSMAISEFAPPAEIVANGKQWKSYAINTVPDKSWPTYVYHECPNCKKIFPPKGDVTEVTIDIDDAVEICSVCGGELKPRKFIVPMFGFSTSYTDKPRQVGESRPKAYYATQTQFWTDEGLTELQQQEVKECTMDLKGKEIHAKYSPGGKLFILNQGTNGAGIYVCPECGFATEVAKLPKGKGHKTKYGRPCYNKSLQRVSLGHQFSTDILKLTLPMHDIEQEHADSLGYKDQYLSVMYAILEGASAALDISRGDISGCVTANNQIILYDDTPGGSGFVKYIYSNLKAVLEKAKEKVSGSCGCTAETSCYGCLRNYGNQFYHDILSRGLAYKYLDWLLNDVVEHSEAEKAAKQSVIIKASKTAKSRGTRTITNFNASEYESSRCDIDEVYSDFMSAEEEEFSHEEKNIFEDMYLKLKDKNREKPVLYDSVEIKEGKIWPAVFWPDSRVALFWKTQKQQYDQLKTYDWYCLMLDEDADIDEAISNILEV</sequence>
<dbReference type="Pfam" id="PF00270">
    <property type="entry name" value="DEAD"/>
    <property type="match status" value="1"/>
</dbReference>
<evidence type="ECO:0000256" key="1">
    <source>
        <dbReference type="ARBA" id="ARBA00022741"/>
    </source>
</evidence>
<evidence type="ECO:0000313" key="5">
    <source>
        <dbReference type="EMBL" id="SFP59318.1"/>
    </source>
</evidence>
<keyword evidence="2" id="KW-0067">ATP-binding</keyword>
<keyword evidence="6" id="KW-1185">Reference proteome</keyword>
<protein>
    <submittedName>
        <fullName evidence="5">Helicase conserved C-terminal domain-containing protein</fullName>
    </submittedName>
</protein>
<proteinExistence type="predicted"/>
<organism evidence="5 6">
    <name type="scientific">Butyrivibrio proteoclasticus</name>
    <dbReference type="NCBI Taxonomy" id="43305"/>
    <lineage>
        <taxon>Bacteria</taxon>
        <taxon>Bacillati</taxon>
        <taxon>Bacillota</taxon>
        <taxon>Clostridia</taxon>
        <taxon>Lachnospirales</taxon>
        <taxon>Lachnospiraceae</taxon>
        <taxon>Butyrivibrio</taxon>
    </lineage>
</organism>
<dbReference type="GO" id="GO:0005524">
    <property type="term" value="F:ATP binding"/>
    <property type="evidence" value="ECO:0007669"/>
    <property type="project" value="UniProtKB-KW"/>
</dbReference>
<dbReference type="Proteomes" id="UP000182624">
    <property type="component" value="Unassembled WGS sequence"/>
</dbReference>
<dbReference type="InterPro" id="IPR001650">
    <property type="entry name" value="Helicase_C-like"/>
</dbReference>
<dbReference type="InterPro" id="IPR018973">
    <property type="entry name" value="MZB"/>
</dbReference>
<dbReference type="EMBL" id="FOXO01000004">
    <property type="protein sequence ID" value="SFP59318.1"/>
    <property type="molecule type" value="Genomic_DNA"/>
</dbReference>
<dbReference type="SMART" id="SM00490">
    <property type="entry name" value="HELICc"/>
    <property type="match status" value="1"/>
</dbReference>
<dbReference type="CDD" id="cd17923">
    <property type="entry name" value="DEXHc_Hrq1-like"/>
    <property type="match status" value="1"/>
</dbReference>
<dbReference type="GO" id="GO:0036297">
    <property type="term" value="P:interstrand cross-link repair"/>
    <property type="evidence" value="ECO:0007669"/>
    <property type="project" value="TreeGrafter"/>
</dbReference>
<dbReference type="PROSITE" id="PS51194">
    <property type="entry name" value="HELICASE_CTER"/>
    <property type="match status" value="1"/>
</dbReference>
<evidence type="ECO:0000313" key="6">
    <source>
        <dbReference type="Proteomes" id="UP000182624"/>
    </source>
</evidence>
<evidence type="ECO:0000259" key="4">
    <source>
        <dbReference type="PROSITE" id="PS51194"/>
    </source>
</evidence>
<evidence type="ECO:0000259" key="3">
    <source>
        <dbReference type="PROSITE" id="PS51192"/>
    </source>
</evidence>
<dbReference type="Pfam" id="PF00271">
    <property type="entry name" value="Helicase_C"/>
    <property type="match status" value="1"/>
</dbReference>
<dbReference type="GO" id="GO:0006289">
    <property type="term" value="P:nucleotide-excision repair"/>
    <property type="evidence" value="ECO:0007669"/>
    <property type="project" value="TreeGrafter"/>
</dbReference>
<gene>
    <name evidence="5" type="ORF">SAMN04487928_10483</name>
</gene>
<keyword evidence="5" id="KW-0378">Hydrolase</keyword>
<dbReference type="PANTHER" id="PTHR47957:SF3">
    <property type="entry name" value="ATP-DEPENDENT HELICASE HRQ1"/>
    <property type="match status" value="1"/>
</dbReference>
<dbReference type="InterPro" id="IPR027417">
    <property type="entry name" value="P-loop_NTPase"/>
</dbReference>
<reference evidence="6" key="1">
    <citation type="submission" date="2016-10" db="EMBL/GenBank/DDBJ databases">
        <authorList>
            <person name="Varghese N."/>
            <person name="Submissions S."/>
        </authorList>
    </citation>
    <scope>NUCLEOTIDE SEQUENCE [LARGE SCALE GENOMIC DNA]</scope>
    <source>
        <strain evidence="6">P18</strain>
    </source>
</reference>
<dbReference type="GO" id="GO:0043138">
    <property type="term" value="F:3'-5' DNA helicase activity"/>
    <property type="evidence" value="ECO:0007669"/>
    <property type="project" value="TreeGrafter"/>
</dbReference>
<dbReference type="SUPFAM" id="SSF52540">
    <property type="entry name" value="P-loop containing nucleoside triphosphate hydrolases"/>
    <property type="match status" value="2"/>
</dbReference>
<feature type="domain" description="Helicase C-terminal" evidence="4">
    <location>
        <begin position="945"/>
        <end position="1117"/>
    </location>
</feature>
<name>A0A1I5RL78_9FIRM</name>
<dbReference type="RefSeq" id="WP_074884616.1">
    <property type="nucleotide sequence ID" value="NZ_FOXO01000004.1"/>
</dbReference>
<feature type="domain" description="Helicase ATP-binding" evidence="3">
    <location>
        <begin position="98"/>
        <end position="327"/>
    </location>
</feature>
<dbReference type="PROSITE" id="PS51192">
    <property type="entry name" value="HELICASE_ATP_BIND_1"/>
    <property type="match status" value="1"/>
</dbReference>
<dbReference type="Pfam" id="PF09369">
    <property type="entry name" value="MZB"/>
    <property type="match status" value="1"/>
</dbReference>
<dbReference type="SMART" id="SM00487">
    <property type="entry name" value="DEXDc"/>
    <property type="match status" value="1"/>
</dbReference>
<keyword evidence="1" id="KW-0547">Nucleotide-binding</keyword>